<evidence type="ECO:0000313" key="3">
    <source>
        <dbReference type="Proteomes" id="UP000002220"/>
    </source>
</evidence>
<evidence type="ECO:0000256" key="1">
    <source>
        <dbReference type="SAM" id="Phobius"/>
    </source>
</evidence>
<evidence type="ECO:0008006" key="4">
    <source>
        <dbReference type="Google" id="ProtNLM"/>
    </source>
</evidence>
<sequence>MQGYMVLVVPGGLFALCGGLLVWILLTSNKPFGPGVAVLSGITLFFWLITWGLYHLAAKHHFTLARAMREPRILVCCEGLRVRTFSSSYLEELQSTLGSQPSPNFDLFDRDGDAEVIWVPWDLIREIKVDKNLLQSTLVIKMHVLRGVPEDTAGYEIIGGIHITLPDVELAQSPKHIAEKLNDWLSSPATREQLEPHPAFPVDVTVNTR</sequence>
<dbReference type="KEGG" id="plm:Plim_3174"/>
<dbReference type="AlphaFoldDB" id="D5STG0"/>
<evidence type="ECO:0000313" key="2">
    <source>
        <dbReference type="EMBL" id="ADG68989.1"/>
    </source>
</evidence>
<name>D5STG0_PLAL2</name>
<keyword evidence="3" id="KW-1185">Reference proteome</keyword>
<keyword evidence="1" id="KW-0472">Membrane</keyword>
<proteinExistence type="predicted"/>
<dbReference type="HOGENOM" id="CLU_1314462_0_0_0"/>
<feature type="transmembrane region" description="Helical" evidence="1">
    <location>
        <begin position="32"/>
        <end position="54"/>
    </location>
</feature>
<feature type="transmembrane region" description="Helical" evidence="1">
    <location>
        <begin position="7"/>
        <end position="26"/>
    </location>
</feature>
<dbReference type="Proteomes" id="UP000002220">
    <property type="component" value="Chromosome"/>
</dbReference>
<gene>
    <name evidence="2" type="ordered locus">Plim_3174</name>
</gene>
<accession>D5STG0</accession>
<keyword evidence="1" id="KW-1133">Transmembrane helix</keyword>
<dbReference type="EMBL" id="CP001744">
    <property type="protein sequence ID" value="ADG68989.1"/>
    <property type="molecule type" value="Genomic_DNA"/>
</dbReference>
<organism evidence="2 3">
    <name type="scientific">Planctopirus limnophila (strain ATCC 43296 / DSM 3776 / IFAM 1008 / Mu 290)</name>
    <name type="common">Planctomyces limnophilus</name>
    <dbReference type="NCBI Taxonomy" id="521674"/>
    <lineage>
        <taxon>Bacteria</taxon>
        <taxon>Pseudomonadati</taxon>
        <taxon>Planctomycetota</taxon>
        <taxon>Planctomycetia</taxon>
        <taxon>Planctomycetales</taxon>
        <taxon>Planctomycetaceae</taxon>
        <taxon>Planctopirus</taxon>
    </lineage>
</organism>
<keyword evidence="1" id="KW-0812">Transmembrane</keyword>
<protein>
    <recommendedName>
        <fullName evidence="4">Transmembrane protein</fullName>
    </recommendedName>
</protein>
<reference evidence="2 3" key="1">
    <citation type="journal article" date="2010" name="Stand. Genomic Sci.">
        <title>Complete genome sequence of Planctomyces limnophilus type strain (Mu 290).</title>
        <authorList>
            <person name="Labutti K."/>
            <person name="Sikorski J."/>
            <person name="Schneider S."/>
            <person name="Nolan M."/>
            <person name="Lucas S."/>
            <person name="Glavina Del Rio T."/>
            <person name="Tice H."/>
            <person name="Cheng J.F."/>
            <person name="Goodwin L."/>
            <person name="Pitluck S."/>
            <person name="Liolios K."/>
            <person name="Ivanova N."/>
            <person name="Mavromatis K."/>
            <person name="Mikhailova N."/>
            <person name="Pati A."/>
            <person name="Chen A."/>
            <person name="Palaniappan K."/>
            <person name="Land M."/>
            <person name="Hauser L."/>
            <person name="Chang Y.J."/>
            <person name="Jeffries C.D."/>
            <person name="Tindall B.J."/>
            <person name="Rohde M."/>
            <person name="Goker M."/>
            <person name="Woyke T."/>
            <person name="Bristow J."/>
            <person name="Eisen J.A."/>
            <person name="Markowitz V."/>
            <person name="Hugenholtz P."/>
            <person name="Kyrpides N.C."/>
            <person name="Klenk H.P."/>
            <person name="Lapidus A."/>
        </authorList>
    </citation>
    <scope>NUCLEOTIDE SEQUENCE [LARGE SCALE GENOMIC DNA]</scope>
    <source>
        <strain evidence="3">ATCC 43296 / DSM 3776 / IFAM 1008 / 290</strain>
    </source>
</reference>